<dbReference type="Gene3D" id="3.40.50.300">
    <property type="entry name" value="P-loop containing nucleotide triphosphate hydrolases"/>
    <property type="match status" value="1"/>
</dbReference>
<dbReference type="AlphaFoldDB" id="A0A3R9PQ95"/>
<comment type="similarity">
    <text evidence="1">Belongs to the arsA ATPase family.</text>
</comment>
<evidence type="ECO:0000256" key="1">
    <source>
        <dbReference type="ARBA" id="ARBA00011040"/>
    </source>
</evidence>
<dbReference type="InterPro" id="IPR025723">
    <property type="entry name" value="ArsA/GET3_ATPase-like"/>
</dbReference>
<name>A0A3R9PQ95_9CREN</name>
<organism evidence="3 4">
    <name type="scientific">Candidatus Korarchaeum cryptofilum</name>
    <dbReference type="NCBI Taxonomy" id="498846"/>
    <lineage>
        <taxon>Archaea</taxon>
        <taxon>Thermoproteota</taxon>
        <taxon>Candidatus Korarchaeia</taxon>
        <taxon>Candidatus Korarchaeales</taxon>
        <taxon>Candidatus Korarchaeaceae</taxon>
        <taxon>Candidatus Korarchaeum</taxon>
    </lineage>
</organism>
<dbReference type="Pfam" id="PF02374">
    <property type="entry name" value="ArsA_ATPase"/>
    <property type="match status" value="1"/>
</dbReference>
<dbReference type="SUPFAM" id="SSF52540">
    <property type="entry name" value="P-loop containing nucleoside triphosphate hydrolases"/>
    <property type="match status" value="1"/>
</dbReference>
<dbReference type="NCBIfam" id="TIGR00345">
    <property type="entry name" value="GET3_arsA_TRC40"/>
    <property type="match status" value="1"/>
</dbReference>
<comment type="caution">
    <text evidence="3">The sequence shown here is derived from an EMBL/GenBank/DDBJ whole genome shotgun (WGS) entry which is preliminary data.</text>
</comment>
<evidence type="ECO:0000259" key="2">
    <source>
        <dbReference type="Pfam" id="PF02374"/>
    </source>
</evidence>
<dbReference type="RefSeq" id="WP_125742472.1">
    <property type="nucleotide sequence ID" value="NZ_RCOR01000042.1"/>
</dbReference>
<sequence length="336" mass="37854">MPSMSFSDYISSSPSLRYLFFGGKGGVGKTVTAAGTAKFFADLGKRTIISSTNPVHSLSSIFQRDIWGKGVQKISENLYAIEFNIERTVERYRADMREKLMAFIKSADIPVDPEPFLDAATTNPAFEEAAMFDEMVDLILKDEFDVYVFDTAPVAHTYRLLGLSKVYDLWLKRLIKSREEALSTKVKLSFRKEKILEEMKKDPILQSALETRKKTEEAKKILTDSSKTAFFFVTLPLALPIAVIERFITWVKAFDIPIGGVIVNGVIPKSLGRVPNPSTYVVNKLKEQDGYLELIHQKFPDLVRAYVPLYEREVVGLEMIGKVAEALRSGGFELIQ</sequence>
<gene>
    <name evidence="3" type="ORF">D9Q81_07575</name>
</gene>
<evidence type="ECO:0000313" key="4">
    <source>
        <dbReference type="Proteomes" id="UP000278149"/>
    </source>
</evidence>
<proteinExistence type="inferred from homology"/>
<dbReference type="PANTHER" id="PTHR10803:SF3">
    <property type="entry name" value="ATPASE GET3"/>
    <property type="match status" value="1"/>
</dbReference>
<dbReference type="InterPro" id="IPR016300">
    <property type="entry name" value="ATPase_ArsA/GET3"/>
</dbReference>
<dbReference type="CDD" id="cd02035">
    <property type="entry name" value="ArsA"/>
    <property type="match status" value="1"/>
</dbReference>
<dbReference type="Proteomes" id="UP000278149">
    <property type="component" value="Unassembled WGS sequence"/>
</dbReference>
<feature type="domain" description="ArsA/GET3 Anion-transporting ATPase-like" evidence="2">
    <location>
        <begin position="17"/>
        <end position="327"/>
    </location>
</feature>
<dbReference type="EMBL" id="RCOR01000042">
    <property type="protein sequence ID" value="RSN67761.1"/>
    <property type="molecule type" value="Genomic_DNA"/>
</dbReference>
<protein>
    <submittedName>
        <fullName evidence="3">Arsenic transporter</fullName>
    </submittedName>
</protein>
<dbReference type="PANTHER" id="PTHR10803">
    <property type="entry name" value="ARSENICAL PUMP-DRIVING ATPASE ARSENITE-TRANSLOCATING ATPASE"/>
    <property type="match status" value="1"/>
</dbReference>
<dbReference type="GO" id="GO:0005524">
    <property type="term" value="F:ATP binding"/>
    <property type="evidence" value="ECO:0007669"/>
    <property type="project" value="InterPro"/>
</dbReference>
<accession>A0A3R9PQ95</accession>
<reference evidence="3 4" key="1">
    <citation type="submission" date="2018-10" db="EMBL/GenBank/DDBJ databases">
        <title>Co-occurring genomic capacity for anaerobic methane metabolism and dissimilatory sulfite reduction discovered in the Korarchaeota.</title>
        <authorList>
            <person name="Mckay L.J."/>
            <person name="Dlakic M."/>
            <person name="Fields M.W."/>
            <person name="Delmont T.O."/>
            <person name="Eren A.M."/>
            <person name="Jay Z.J."/>
            <person name="Klingelsmith K.B."/>
            <person name="Rusch D.B."/>
            <person name="Inskeep W.P."/>
        </authorList>
    </citation>
    <scope>NUCLEOTIDE SEQUENCE [LARGE SCALE GENOMIC DNA]</scope>
    <source>
        <strain evidence="3 4">WS</strain>
    </source>
</reference>
<evidence type="ECO:0000313" key="3">
    <source>
        <dbReference type="EMBL" id="RSN67761.1"/>
    </source>
</evidence>
<dbReference type="InterPro" id="IPR027417">
    <property type="entry name" value="P-loop_NTPase"/>
</dbReference>
<dbReference type="GO" id="GO:0016887">
    <property type="term" value="F:ATP hydrolysis activity"/>
    <property type="evidence" value="ECO:0007669"/>
    <property type="project" value="InterPro"/>
</dbReference>